<dbReference type="EMBL" id="GDHF01017517">
    <property type="protein sequence ID" value="JAI34797.1"/>
    <property type="molecule type" value="Transcribed_RNA"/>
</dbReference>
<evidence type="ECO:0000313" key="3">
    <source>
        <dbReference type="EMBL" id="JAI34797.1"/>
    </source>
</evidence>
<feature type="compositionally biased region" description="Acidic residues" evidence="2">
    <location>
        <begin position="309"/>
        <end position="321"/>
    </location>
</feature>
<feature type="compositionally biased region" description="Polar residues" evidence="2">
    <location>
        <begin position="823"/>
        <end position="835"/>
    </location>
</feature>
<feature type="region of interest" description="Disordered" evidence="2">
    <location>
        <begin position="1"/>
        <end position="32"/>
    </location>
</feature>
<feature type="compositionally biased region" description="Basic and acidic residues" evidence="2">
    <location>
        <begin position="349"/>
        <end position="366"/>
    </location>
</feature>
<feature type="region of interest" description="Disordered" evidence="2">
    <location>
        <begin position="1067"/>
        <end position="1090"/>
    </location>
</feature>
<sequence>RKEKRQQQQQAQQQQQQNLAAAAAAAAAANANATNTTTTNVIGEKNCDKNEIAMASPTASGSASPMTMPTPTSTPMPMPMPLPMSLPAATGLPGSANNTIVSCSNSNNNNAAIINSAPGSIAGSIGVTDVSSTTAAIIDSVVKAEDLKKEDDCIIVSATSADDALFKQPVNVSDKWFSILDRELPLMSTEPMDEASLKEYKMSIANISCDSLFQTQGHPWEVQNVVPFFNVTLDECKVDPSKFVQECILSLSGLDEKQMEKKLREYEQKMLMAANAAAEDPDADTALASPAQSKNCLESPRQRLKSEDAAESGDEEEEDEQKYESDCKPSTSAAAAAIKSSTTPAIKTDAVKGEEHEEDRAEEKKFFPYLNETKADSGLECKPNKDANDAANGEAKEQDFNTVRLEIRMDDIAGMSIQNLANMSLQNLTTFLQYDVQTPLSMTPEEQKQLEKVKKEGFPKKLVGSYVSRDLRYGWWKVDTFEMLQRVIDTLDASGLRERDLQENLLRFMQQEDPPTIGIKYPLASKPGEDVPYMQPDKPHDWNPKIAKRTELALLDQLEALEDKIASASMQLKNWQLPPRIENEINLELEDVTEEDFISIIPMIRERIIDLEANIERRYLKPPLGSQTGDAHLAVIAQNQHTTTQTQNSAAAAAFLLQMQQQQAAQQQLINMQTQQTQNVINASAFNERAMAIAAANAAAAAAAAGNAGADAAGGHTANTSGNNSGGDSPASNCDSEKDEKVENIPKGLASWRDAVARSHTTAQLAMALYVLESCVAWDKSIMKATKAKANKSKKDKKSKVSKSEPPTKAKSTKKKQDKAPAQSTPRTTPTNAQTKAAKKSASHEAKTPTSAKRAETCSKRKRESPALQVAYANESKASQKAKTQTTITTAAQSPQTQTTPSSRFRYQRKAKTPTTGYAISYVEPPSPLSEDTPVEEESSNSSASVHEPPATTTNQTQERTKPKANDNGMRQPSTPKSHKRAKSHKHKKRKKKKHELGSQSEEETDVAVSGASAKTSRMNGVVIATSCVENASGGGLNGAASIVGANEHGNVNGAKPPLTTTIKLNVKAQNENQAKKTRSSSNKKHKRRR</sequence>
<comment type="subcellular location">
    <subcellularLocation>
        <location evidence="1">Nucleus</location>
    </subcellularLocation>
</comment>
<gene>
    <name evidence="3" type="primary">BAZ2B_0</name>
    <name evidence="3" type="ORF">c1_g1_i3</name>
</gene>
<feature type="compositionally biased region" description="Basic residues" evidence="2">
    <location>
        <begin position="788"/>
        <end position="801"/>
    </location>
</feature>
<feature type="compositionally biased region" description="Basic residues" evidence="2">
    <location>
        <begin position="1076"/>
        <end position="1090"/>
    </location>
</feature>
<proteinExistence type="predicted"/>
<dbReference type="GO" id="GO:0005634">
    <property type="term" value="C:nucleus"/>
    <property type="evidence" value="ECO:0007669"/>
    <property type="project" value="UniProtKB-SubCell"/>
</dbReference>
<feature type="compositionally biased region" description="Low complexity" evidence="2">
    <location>
        <begin position="876"/>
        <end position="903"/>
    </location>
</feature>
<name>A0A0K8V7A5_BACLA</name>
<feature type="compositionally biased region" description="Pro residues" evidence="2">
    <location>
        <begin position="72"/>
        <end position="84"/>
    </location>
</feature>
<feature type="compositionally biased region" description="Low complexity" evidence="2">
    <location>
        <begin position="328"/>
        <end position="346"/>
    </location>
</feature>
<feature type="compositionally biased region" description="Low complexity" evidence="2">
    <location>
        <begin position="7"/>
        <end position="32"/>
    </location>
</feature>
<dbReference type="AlphaFoldDB" id="A0A0K8V7A5"/>
<protein>
    <submittedName>
        <fullName evidence="3">Bromodomain adjacent to zinc finger domain protein 2B</fullName>
    </submittedName>
</protein>
<feature type="compositionally biased region" description="Basic and acidic residues" evidence="2">
    <location>
        <begin position="842"/>
        <end position="859"/>
    </location>
</feature>
<feature type="region of interest" description="Disordered" evidence="2">
    <location>
        <begin position="56"/>
        <end position="90"/>
    </location>
</feature>
<feature type="compositionally biased region" description="Polar residues" evidence="2">
    <location>
        <begin position="720"/>
        <end position="734"/>
    </location>
</feature>
<feature type="region of interest" description="Disordered" evidence="2">
    <location>
        <begin position="788"/>
        <end position="1018"/>
    </location>
</feature>
<dbReference type="OrthoDB" id="784962at2759"/>
<feature type="region of interest" description="Disordered" evidence="2">
    <location>
        <begin position="281"/>
        <end position="369"/>
    </location>
</feature>
<accession>A0A0K8V7A5</accession>
<organism evidence="3">
    <name type="scientific">Bactrocera latifrons</name>
    <name type="common">Malaysian fruit fly</name>
    <name type="synonym">Chaetodacus latifrons</name>
    <dbReference type="NCBI Taxonomy" id="174628"/>
    <lineage>
        <taxon>Eukaryota</taxon>
        <taxon>Metazoa</taxon>
        <taxon>Ecdysozoa</taxon>
        <taxon>Arthropoda</taxon>
        <taxon>Hexapoda</taxon>
        <taxon>Insecta</taxon>
        <taxon>Pterygota</taxon>
        <taxon>Neoptera</taxon>
        <taxon>Endopterygota</taxon>
        <taxon>Diptera</taxon>
        <taxon>Brachycera</taxon>
        <taxon>Muscomorpha</taxon>
        <taxon>Tephritoidea</taxon>
        <taxon>Tephritidae</taxon>
        <taxon>Bactrocera</taxon>
        <taxon>Bactrocera</taxon>
    </lineage>
</organism>
<feature type="region of interest" description="Disordered" evidence="2">
    <location>
        <begin position="709"/>
        <end position="741"/>
    </location>
</feature>
<feature type="compositionally biased region" description="Low complexity" evidence="2">
    <location>
        <begin position="709"/>
        <end position="719"/>
    </location>
</feature>
<dbReference type="PANTHER" id="PTHR45915:SF2">
    <property type="entry name" value="TOUTATIS, ISOFORM E"/>
    <property type="match status" value="1"/>
</dbReference>
<feature type="compositionally biased region" description="Basic residues" evidence="2">
    <location>
        <begin position="977"/>
        <end position="995"/>
    </location>
</feature>
<feature type="non-terminal residue" evidence="3">
    <location>
        <position position="1"/>
    </location>
</feature>
<dbReference type="PANTHER" id="PTHR45915">
    <property type="entry name" value="TRANSCRIPTION INTERMEDIARY FACTOR"/>
    <property type="match status" value="1"/>
</dbReference>
<dbReference type="GO" id="GO:0000785">
    <property type="term" value="C:chromatin"/>
    <property type="evidence" value="ECO:0007669"/>
    <property type="project" value="TreeGrafter"/>
</dbReference>
<reference evidence="3" key="1">
    <citation type="submission" date="2015-06" db="EMBL/GenBank/DDBJ databases">
        <authorList>
            <person name="Hoefler B.C."/>
            <person name="Straight P.D."/>
        </authorList>
    </citation>
    <scope>NUCLEOTIDE SEQUENCE</scope>
</reference>
<feature type="compositionally biased region" description="Low complexity" evidence="2">
    <location>
        <begin position="62"/>
        <end position="71"/>
    </location>
</feature>
<evidence type="ECO:0000256" key="2">
    <source>
        <dbReference type="SAM" id="MobiDB-lite"/>
    </source>
</evidence>
<evidence type="ECO:0000256" key="1">
    <source>
        <dbReference type="ARBA" id="ARBA00004123"/>
    </source>
</evidence>